<proteinExistence type="predicted"/>
<dbReference type="Proteomes" id="UP000049127">
    <property type="component" value="Unassembled WGS sequence"/>
</dbReference>
<sequence>MLIANINMGLSNNINEFEKPFEFVLYIDSLDDKILSKIDNFKANANDRISNEQLANIMRGNIQWDNDEYNNPIDIISENTYSKLSGKSLSIKNGDIVLLSQLDRNYYNISVENDRGIEWSDQPPGKISYLVNDKIYYGNITKKSGKLYITYLIKV</sequence>
<evidence type="ECO:0000313" key="1">
    <source>
        <dbReference type="EMBL" id="CEQ02874.1"/>
    </source>
</evidence>
<accession>A0A0C7R3Z5</accession>
<reference evidence="1 2" key="1">
    <citation type="submission" date="2015-01" db="EMBL/GenBank/DDBJ databases">
        <authorList>
            <person name="Aslett A.Martin."/>
            <person name="De Silva Nishadi"/>
        </authorList>
    </citation>
    <scope>NUCLEOTIDE SEQUENCE [LARGE SCALE GENOMIC DNA]</scope>
    <source>
        <strain evidence="1 2">R28058</strain>
    </source>
</reference>
<evidence type="ECO:0000313" key="2">
    <source>
        <dbReference type="Proteomes" id="UP000049127"/>
    </source>
</evidence>
<organism evidence="1 2">
    <name type="scientific">Paraclostridium sordellii</name>
    <name type="common">Clostridium sordellii</name>
    <dbReference type="NCBI Taxonomy" id="1505"/>
    <lineage>
        <taxon>Bacteria</taxon>
        <taxon>Bacillati</taxon>
        <taxon>Bacillota</taxon>
        <taxon>Clostridia</taxon>
        <taxon>Peptostreptococcales</taxon>
        <taxon>Peptostreptococcaceae</taxon>
        <taxon>Paraclostridium</taxon>
    </lineage>
</organism>
<dbReference type="RefSeq" id="WP_055341430.1">
    <property type="nucleotide sequence ID" value="NZ_CEKZ01000003.1"/>
</dbReference>
<dbReference type="EMBL" id="CEKZ01000003">
    <property type="protein sequence ID" value="CEQ02874.1"/>
    <property type="molecule type" value="Genomic_DNA"/>
</dbReference>
<protein>
    <submittedName>
        <fullName evidence="1">Uncharacterized protein</fullName>
    </submittedName>
</protein>
<gene>
    <name evidence="1" type="ORF">R28058_06071</name>
</gene>
<dbReference type="OrthoDB" id="2011232at2"/>
<name>A0A0C7R3Z5_PARSO</name>
<dbReference type="AlphaFoldDB" id="A0A0C7R3Z5"/>